<evidence type="ECO:0000313" key="3">
    <source>
        <dbReference type="EMBL" id="TAA36685.1"/>
    </source>
</evidence>
<protein>
    <submittedName>
        <fullName evidence="2">Uncharacterized protein</fullName>
    </submittedName>
</protein>
<accession>A0A4Q9TFA0</accession>
<accession>A0A4Q8LWR6</accession>
<dbReference type="EMBL" id="JAUTBB010000001">
    <property type="protein sequence ID" value="MDQ1117700.1"/>
    <property type="molecule type" value="Genomic_DNA"/>
</dbReference>
<dbReference type="EMBL" id="SHMB01000002">
    <property type="protein sequence ID" value="TAA30877.1"/>
    <property type="molecule type" value="Genomic_DNA"/>
</dbReference>
<evidence type="ECO:0000313" key="1">
    <source>
        <dbReference type="EMBL" id="MDQ1117700.1"/>
    </source>
</evidence>
<gene>
    <name evidence="3" type="ORF">EA655_17655</name>
    <name evidence="2" type="ORF">EA661_04550</name>
    <name evidence="1" type="ORF">QE383_000008</name>
</gene>
<dbReference type="Proteomes" id="UP001234354">
    <property type="component" value="Unassembled WGS sequence"/>
</dbReference>
<evidence type="ECO:0000313" key="5">
    <source>
        <dbReference type="Proteomes" id="UP000294164"/>
    </source>
</evidence>
<dbReference type="OrthoDB" id="6024770at2"/>
<dbReference type="Proteomes" id="UP000291286">
    <property type="component" value="Unassembled WGS sequence"/>
</dbReference>
<dbReference type="Proteomes" id="UP000294164">
    <property type="component" value="Unassembled WGS sequence"/>
</dbReference>
<accession>A0A4Q8LL30</accession>
<dbReference type="EMBL" id="SHMG01000014">
    <property type="protein sequence ID" value="TAA36685.1"/>
    <property type="molecule type" value="Genomic_DNA"/>
</dbReference>
<organism evidence="2 4">
    <name type="scientific">Pseudoxanthomonas winnipegensis</name>
    <dbReference type="NCBI Taxonomy" id="2480810"/>
    <lineage>
        <taxon>Bacteria</taxon>
        <taxon>Pseudomonadati</taxon>
        <taxon>Pseudomonadota</taxon>
        <taxon>Gammaproteobacteria</taxon>
        <taxon>Lysobacterales</taxon>
        <taxon>Lysobacteraceae</taxon>
        <taxon>Pseudoxanthomonas</taxon>
    </lineage>
</organism>
<dbReference type="PROSITE" id="PS51257">
    <property type="entry name" value="PROKAR_LIPOPROTEIN"/>
    <property type="match status" value="1"/>
</dbReference>
<evidence type="ECO:0000313" key="2">
    <source>
        <dbReference type="EMBL" id="TAA30877.1"/>
    </source>
</evidence>
<dbReference type="AlphaFoldDB" id="A0A4Q8LL30"/>
<name>A0A4Q8LL30_9GAMM</name>
<reference evidence="4 5" key="1">
    <citation type="submission" date="2019-02" db="EMBL/GenBank/DDBJ databases">
        <title>WGS of Pseudoxanthomonas species novum from clinical isolates.</title>
        <authorList>
            <person name="Bernier A.-M."/>
            <person name="Bernard K."/>
            <person name="Vachon A."/>
        </authorList>
    </citation>
    <scope>NUCLEOTIDE SEQUENCE [LARGE SCALE GENOMIC DNA]</scope>
    <source>
        <strain evidence="3 5">NML130969</strain>
        <strain evidence="2 4">NML171202</strain>
    </source>
</reference>
<evidence type="ECO:0000313" key="4">
    <source>
        <dbReference type="Proteomes" id="UP000291286"/>
    </source>
</evidence>
<dbReference type="RefSeq" id="WP_130516271.1">
    <property type="nucleotide sequence ID" value="NZ_JAUTBB010000001.1"/>
</dbReference>
<comment type="caution">
    <text evidence="2">The sequence shown here is derived from an EMBL/GenBank/DDBJ whole genome shotgun (WGS) entry which is preliminary data.</text>
</comment>
<sequence>MRLLTSILYCMLALFGCHDGSSSTSITRSQRDGVDTLFSRTTRAAGSATFQCVRSASGRCHYQLFEETCRVGTDDKRACARTPVDQFSLGAGEQRVFQGLDMQVNECVQAEAPGPGTRCAG</sequence>
<proteinExistence type="predicted"/>
<reference evidence="1" key="2">
    <citation type="submission" date="2023-07" db="EMBL/GenBank/DDBJ databases">
        <title>Functional and genomic diversity of the sorghum phyllosphere microbiome.</title>
        <authorList>
            <person name="Shade A."/>
        </authorList>
    </citation>
    <scope>NUCLEOTIDE SEQUENCE</scope>
    <source>
        <strain evidence="1">SORGH_AS_0908</strain>
    </source>
</reference>